<feature type="active site" description="Proton acceptor" evidence="9">
    <location>
        <position position="334"/>
    </location>
</feature>
<feature type="domain" description="Copper amine oxidase N3-terminal" evidence="15">
    <location>
        <begin position="134"/>
        <end position="231"/>
    </location>
</feature>
<accession>A0AAN8UH48</accession>
<dbReference type="FunFam" id="2.70.98.20:FF:000004">
    <property type="entry name" value="Amine oxidase"/>
    <property type="match status" value="1"/>
</dbReference>
<dbReference type="PROSITE" id="PS01165">
    <property type="entry name" value="COPPER_AMINE_OXID_2"/>
    <property type="match status" value="1"/>
</dbReference>
<dbReference type="EMBL" id="JBAMMX010000026">
    <property type="protein sequence ID" value="KAK6913929.1"/>
    <property type="molecule type" value="Genomic_DNA"/>
</dbReference>
<evidence type="ECO:0000256" key="2">
    <source>
        <dbReference type="ARBA" id="ARBA00007983"/>
    </source>
</evidence>
<keyword evidence="7 11" id="KW-0186">Copper</keyword>
<dbReference type="PANTHER" id="PTHR10638:SF71">
    <property type="entry name" value="AMINE OXIDASE"/>
    <property type="match status" value="1"/>
</dbReference>
<proteinExistence type="inferred from homology"/>
<dbReference type="Pfam" id="PF02727">
    <property type="entry name" value="Cu_amine_oxidN2"/>
    <property type="match status" value="1"/>
</dbReference>
<evidence type="ECO:0000256" key="3">
    <source>
        <dbReference type="ARBA" id="ARBA00011738"/>
    </source>
</evidence>
<comment type="subunit">
    <text evidence="3">Homodimer.</text>
</comment>
<evidence type="ECO:0000256" key="7">
    <source>
        <dbReference type="ARBA" id="ARBA00023008"/>
    </source>
</evidence>
<dbReference type="InterPro" id="IPR015798">
    <property type="entry name" value="Cu_amine_oxidase_C"/>
</dbReference>
<feature type="modified residue" description="2',4',5'-topaquinone" evidence="10">
    <location>
        <position position="422"/>
    </location>
</feature>
<comment type="caution">
    <text evidence="16">The sequence shown here is derived from an EMBL/GenBank/DDBJ whole genome shotgun (WGS) entry which is preliminary data.</text>
</comment>
<dbReference type="InterPro" id="IPR049948">
    <property type="entry name" value="Cu_Am_ox_TPQ-bd"/>
</dbReference>
<evidence type="ECO:0000256" key="1">
    <source>
        <dbReference type="ARBA" id="ARBA00001935"/>
    </source>
</evidence>
<comment type="cofactor">
    <cofactor evidence="11">
        <name>Cu cation</name>
        <dbReference type="ChEBI" id="CHEBI:23378"/>
    </cofactor>
    <text evidence="11">Contains 1 topaquinone per subunit.</text>
</comment>
<dbReference type="PANTHER" id="PTHR10638">
    <property type="entry name" value="COPPER AMINE OXIDASE"/>
    <property type="match status" value="1"/>
</dbReference>
<keyword evidence="12" id="KW-1133">Transmembrane helix</keyword>
<protein>
    <recommendedName>
        <fullName evidence="11">Amine oxidase</fullName>
        <ecNumber evidence="11">1.4.3.-</ecNumber>
    </recommendedName>
</protein>
<dbReference type="GO" id="GO:0005507">
    <property type="term" value="F:copper ion binding"/>
    <property type="evidence" value="ECO:0007669"/>
    <property type="project" value="InterPro"/>
</dbReference>
<dbReference type="GO" id="GO:0008131">
    <property type="term" value="F:primary methylamine oxidase activity"/>
    <property type="evidence" value="ECO:0007669"/>
    <property type="project" value="InterPro"/>
</dbReference>
<keyword evidence="4 11" id="KW-0479">Metal-binding</keyword>
<evidence type="ECO:0000256" key="5">
    <source>
        <dbReference type="ARBA" id="ARBA00022772"/>
    </source>
</evidence>
<evidence type="ECO:0000259" key="14">
    <source>
        <dbReference type="Pfam" id="PF02727"/>
    </source>
</evidence>
<dbReference type="InterPro" id="IPR049947">
    <property type="entry name" value="Cu_Am_Ox_Cu-bd"/>
</dbReference>
<keyword evidence="17" id="KW-1185">Reference proteome</keyword>
<evidence type="ECO:0000259" key="13">
    <source>
        <dbReference type="Pfam" id="PF01179"/>
    </source>
</evidence>
<comment type="similarity">
    <text evidence="2 11">Belongs to the copper/topaquinone oxidase family.</text>
</comment>
<dbReference type="InterPro" id="IPR015802">
    <property type="entry name" value="Cu_amine_oxidase_N3"/>
</dbReference>
<gene>
    <name evidence="16" type="ORF">RJ641_021250</name>
</gene>
<dbReference type="PROSITE" id="PS01164">
    <property type="entry name" value="COPPER_AMINE_OXID_1"/>
    <property type="match status" value="1"/>
</dbReference>
<dbReference type="SUPFAM" id="SSF49998">
    <property type="entry name" value="Amine oxidase catalytic domain"/>
    <property type="match status" value="1"/>
</dbReference>
<evidence type="ECO:0000256" key="6">
    <source>
        <dbReference type="ARBA" id="ARBA00023002"/>
    </source>
</evidence>
<dbReference type="Pfam" id="PF01179">
    <property type="entry name" value="Cu_amine_oxid"/>
    <property type="match status" value="1"/>
</dbReference>
<sequence length="683" mass="77851">MLESFKDICVHLLRVMALILKFLFLLYFFPILSSPHQDDHPLDPLTPLEFDQIRTIIKSSHVNPTLNVSFHYIGLDDPDKHTLLSWLSNPATTTKPPRRAFIIARVNHTTHEIVVDLTSHSIVSNQIYTGHGYPLLTFEEQIAADMLPRSYAPFRTSISKRGLKLEEVVCGSFTVGWYGSKDKPKRVVTVMCYYLDGTVNLYMRPIEGITVWVDLEKPKIIGYRDRIMVPVPKASGTDYRESEQKPPLGPKMNRITVLQPDGPGFDIEGHAVRWANWKFHVSFDARIGPIIALASIYDHEKNDYRSVLYRGYVSELFVPYMDLTQEWYYRTFFDAGEYGFGLSATSLEPLRDCPENARYLDGYIAGQDGISVKIANLFCIFERYSGDIMWRHTELGIPGRVVTEVRPEVSLVVRMVSTVGNYDYIVDWEFKRGGSIKATVGLTGLLEVRGVKYTHADQIEEEVYGTLLAENTLGAHHDHFLTYHLDLDIDGETNSFVKANLQTTKVADNSSPRKSYWKVVRETAKIESDARIRLGSKPAQLLIVNPHKKTKVGNPFGYRLIHGASVGSLLSEDDYAQIRGAFTNYNIWVTPYNKSEKWAGGRYTDQSHGDDTLAMWSLRNRDIENKDIVLWYTLGFRHVPCQEDFPLMPTLSDGFELRPNNFFESNPVLKVRPQDYSSPNCSS</sequence>
<dbReference type="InterPro" id="IPR036460">
    <property type="entry name" value="Cu_amine_oxidase_C_sf"/>
</dbReference>
<reference evidence="16 17" key="1">
    <citation type="submission" date="2023-12" db="EMBL/GenBank/DDBJ databases">
        <title>A high-quality genome assembly for Dillenia turbinata (Dilleniales).</title>
        <authorList>
            <person name="Chanderbali A."/>
        </authorList>
    </citation>
    <scope>NUCLEOTIDE SEQUENCE [LARGE SCALE GENOMIC DNA]</scope>
    <source>
        <strain evidence="16">LSX21</strain>
        <tissue evidence="16">Leaf</tissue>
    </source>
</reference>
<dbReference type="FunFam" id="3.10.450.40:FF:000012">
    <property type="entry name" value="Amine oxidase"/>
    <property type="match status" value="1"/>
</dbReference>
<keyword evidence="6 11" id="KW-0560">Oxidoreductase</keyword>
<evidence type="ECO:0000256" key="10">
    <source>
        <dbReference type="PIRSR" id="PIRSR600269-51"/>
    </source>
</evidence>
<dbReference type="FunFam" id="3.10.450.40:FF:000005">
    <property type="entry name" value="Amine oxidase"/>
    <property type="match status" value="1"/>
</dbReference>
<keyword evidence="12" id="KW-0472">Membrane</keyword>
<evidence type="ECO:0000256" key="8">
    <source>
        <dbReference type="ARBA" id="ARBA00023157"/>
    </source>
</evidence>
<dbReference type="AlphaFoldDB" id="A0AAN8UH48"/>
<comment type="cofactor">
    <cofactor evidence="1">
        <name>Cu cation</name>
        <dbReference type="ChEBI" id="CHEBI:23378"/>
    </cofactor>
</comment>
<name>A0AAN8UH48_9MAGN</name>
<feature type="transmembrane region" description="Helical" evidence="12">
    <location>
        <begin position="12"/>
        <end position="32"/>
    </location>
</feature>
<evidence type="ECO:0000313" key="17">
    <source>
        <dbReference type="Proteomes" id="UP001370490"/>
    </source>
</evidence>
<keyword evidence="5 9" id="KW-0801">TPQ</keyword>
<evidence type="ECO:0000256" key="11">
    <source>
        <dbReference type="RuleBase" id="RU000672"/>
    </source>
</evidence>
<keyword evidence="8" id="KW-1015">Disulfide bond</keyword>
<dbReference type="Pfam" id="PF02728">
    <property type="entry name" value="Cu_amine_oxidN3"/>
    <property type="match status" value="1"/>
</dbReference>
<comment type="PTM">
    <text evidence="10 11">Topaquinone (TPQ) is generated by copper-dependent autoxidation of a specific tyrosyl residue.</text>
</comment>
<dbReference type="GO" id="GO:0048038">
    <property type="term" value="F:quinone binding"/>
    <property type="evidence" value="ECO:0007669"/>
    <property type="project" value="InterPro"/>
</dbReference>
<dbReference type="InterPro" id="IPR015800">
    <property type="entry name" value="Cu_amine_oxidase_N2"/>
</dbReference>
<feature type="domain" description="Copper amine oxidase N2-terminal" evidence="14">
    <location>
        <begin position="40"/>
        <end position="127"/>
    </location>
</feature>
<dbReference type="EC" id="1.4.3.-" evidence="11"/>
<dbReference type="Gene3D" id="2.70.98.20">
    <property type="entry name" value="Copper amine oxidase, catalytic domain"/>
    <property type="match status" value="1"/>
</dbReference>
<feature type="active site" description="Schiff-base intermediate with substrate; via topaquinone" evidence="9">
    <location>
        <position position="422"/>
    </location>
</feature>
<organism evidence="16 17">
    <name type="scientific">Dillenia turbinata</name>
    <dbReference type="NCBI Taxonomy" id="194707"/>
    <lineage>
        <taxon>Eukaryota</taxon>
        <taxon>Viridiplantae</taxon>
        <taxon>Streptophyta</taxon>
        <taxon>Embryophyta</taxon>
        <taxon>Tracheophyta</taxon>
        <taxon>Spermatophyta</taxon>
        <taxon>Magnoliopsida</taxon>
        <taxon>eudicotyledons</taxon>
        <taxon>Gunneridae</taxon>
        <taxon>Pentapetalae</taxon>
        <taxon>Dilleniales</taxon>
        <taxon>Dilleniaceae</taxon>
        <taxon>Dillenia</taxon>
    </lineage>
</organism>
<dbReference type="InterPro" id="IPR000269">
    <property type="entry name" value="Cu_amine_oxidase"/>
</dbReference>
<feature type="domain" description="Copper amine oxidase catalytic" evidence="13">
    <location>
        <begin position="256"/>
        <end position="669"/>
    </location>
</feature>
<evidence type="ECO:0000256" key="9">
    <source>
        <dbReference type="PIRSR" id="PIRSR600269-50"/>
    </source>
</evidence>
<keyword evidence="12" id="KW-0812">Transmembrane</keyword>
<evidence type="ECO:0000256" key="4">
    <source>
        <dbReference type="ARBA" id="ARBA00022723"/>
    </source>
</evidence>
<dbReference type="SUPFAM" id="SSF54416">
    <property type="entry name" value="Amine oxidase N-terminal region"/>
    <property type="match status" value="2"/>
</dbReference>
<dbReference type="GO" id="GO:0009308">
    <property type="term" value="P:amine metabolic process"/>
    <property type="evidence" value="ECO:0007669"/>
    <property type="project" value="UniProtKB-UniRule"/>
</dbReference>
<evidence type="ECO:0000313" key="16">
    <source>
        <dbReference type="EMBL" id="KAK6913929.1"/>
    </source>
</evidence>
<evidence type="ECO:0000256" key="12">
    <source>
        <dbReference type="SAM" id="Phobius"/>
    </source>
</evidence>
<dbReference type="InterPro" id="IPR016182">
    <property type="entry name" value="Cu_amine_oxidase_N-reg"/>
</dbReference>
<dbReference type="Proteomes" id="UP001370490">
    <property type="component" value="Unassembled WGS sequence"/>
</dbReference>
<dbReference type="Gene3D" id="3.10.450.40">
    <property type="match status" value="2"/>
</dbReference>
<evidence type="ECO:0000259" key="15">
    <source>
        <dbReference type="Pfam" id="PF02728"/>
    </source>
</evidence>